<protein>
    <submittedName>
        <fullName evidence="1">Uncharacterized protein</fullName>
    </submittedName>
</protein>
<dbReference type="AlphaFoldDB" id="Q39DY1"/>
<evidence type="ECO:0000313" key="1">
    <source>
        <dbReference type="EMBL" id="ABB09335.1"/>
    </source>
</evidence>
<accession>Q39DY1</accession>
<name>Q39DY1_BURL3</name>
<dbReference type="Proteomes" id="UP000002705">
    <property type="component" value="Chromosome 1"/>
</dbReference>
<dbReference type="EMBL" id="CP000151">
    <property type="protein sequence ID" value="ABB09335.1"/>
    <property type="molecule type" value="Genomic_DNA"/>
</dbReference>
<dbReference type="KEGG" id="bur:Bcep18194_A5741"/>
<sequence length="132" mass="14815">MPPLREVKYCSCRSSMVTGRFLLGRWSVVTSTTDQFSRINENFTVPAFDDGVRVRARGAARIAPRTAEAARRLDQGRARQPGAALTVSVAVPAQRCAIRDANAHAYAWRIAAGTTGCRRRLRRATRRCRRRR</sequence>
<evidence type="ECO:0000313" key="2">
    <source>
        <dbReference type="Proteomes" id="UP000002705"/>
    </source>
</evidence>
<dbReference type="PATRIC" id="fig|482957.22.peg.2720"/>
<proteinExistence type="predicted"/>
<gene>
    <name evidence="1" type="ordered locus">Bcep18194_A5741</name>
</gene>
<reference evidence="1" key="1">
    <citation type="submission" date="2009-01" db="EMBL/GenBank/DDBJ databases">
        <title>Complete sequence of chromosome 1 of Burkholderia sp. 383.</title>
        <authorList>
            <consortium name="US DOE Joint Genome Institute"/>
            <person name="Copeland A."/>
            <person name="Lucas S."/>
            <person name="Lapidus A."/>
            <person name="Barry K."/>
            <person name="Detter J.C."/>
            <person name="Glavina T."/>
            <person name="Hammon N."/>
            <person name="Israni S."/>
            <person name="Pitluck S."/>
            <person name="Chain P."/>
            <person name="Malfatti S."/>
            <person name="Shin M."/>
            <person name="Vergez L."/>
            <person name="Schmutz J."/>
            <person name="Larimer F."/>
            <person name="Land M."/>
            <person name="Kyrpides N."/>
            <person name="Lykidis A."/>
            <person name="Richardson P."/>
        </authorList>
    </citation>
    <scope>NUCLEOTIDE SEQUENCE</scope>
    <source>
        <strain evidence="1">383</strain>
    </source>
</reference>
<dbReference type="HOGENOM" id="CLU_1913125_0_0_4"/>
<keyword evidence="2" id="KW-1185">Reference proteome</keyword>
<organism evidence="1 2">
    <name type="scientific">Burkholderia lata (strain ATCC 17760 / DSM 23089 / LMG 22485 / NCIMB 9086 / R18194 / 383)</name>
    <dbReference type="NCBI Taxonomy" id="482957"/>
    <lineage>
        <taxon>Bacteria</taxon>
        <taxon>Pseudomonadati</taxon>
        <taxon>Pseudomonadota</taxon>
        <taxon>Betaproteobacteria</taxon>
        <taxon>Burkholderiales</taxon>
        <taxon>Burkholderiaceae</taxon>
        <taxon>Burkholderia</taxon>
        <taxon>Burkholderia cepacia complex</taxon>
    </lineage>
</organism>